<evidence type="ECO:0000259" key="1">
    <source>
        <dbReference type="PROSITE" id="PS50822"/>
    </source>
</evidence>
<dbReference type="SMART" id="SM00950">
    <property type="entry name" value="Piwi"/>
    <property type="match status" value="1"/>
</dbReference>
<name>A0A3M7SV03_BRAPC</name>
<dbReference type="InterPro" id="IPR003165">
    <property type="entry name" value="Piwi"/>
</dbReference>
<evidence type="ECO:0000313" key="2">
    <source>
        <dbReference type="EMBL" id="RNA39529.1"/>
    </source>
</evidence>
<dbReference type="GO" id="GO:0003676">
    <property type="term" value="F:nucleic acid binding"/>
    <property type="evidence" value="ECO:0007669"/>
    <property type="project" value="InterPro"/>
</dbReference>
<sequence>MTSKKKTCFVRVKYPNGYDTIEEAFQLNQVKEASFLKRSVKSNLKTDSLVISACVLFDEKTGSMVNVLTGSIDLNFLTYCSVVSKMEAQIEDSKNLAIESLKEMTIEFFKMYMEKNGSIPKVIIFYRNGLHLNDEKLITHKKELQLLKKAFSELNGDVIKPSITFIVVADSPGTIYYNLKDLTFKTLPDGLATEPLFSIEQYSYTREFYLSSIGNQECRPYRYRIIIDENYLKQEILMDLTYKLCFVFLDGLAKFECPCAILYSNYVADKLISNQLSELEKELDHGLLKRLNYIEFSPNLTNKNIDNVKKSSDFVAHDVDLAEIYQIIDPYEEDNDIINLLFIYTDLILPLVNDIRYSAKIIYLIFIKSALIMLIISNNRSQPEPNRIVHKIYLIDIKKINLDDTYIKYCYVFSRRHGNGKRNYLKKITLNEFHQTKRYLMEHIFSNDNLEIKKKNFFNKTIDYQDQ</sequence>
<dbReference type="InterPro" id="IPR012337">
    <property type="entry name" value="RNaseH-like_sf"/>
</dbReference>
<dbReference type="STRING" id="10195.A0A3M7SV03"/>
<reference evidence="2 3" key="1">
    <citation type="journal article" date="2018" name="Sci. Rep.">
        <title>Genomic signatures of local adaptation to the degree of environmental predictability in rotifers.</title>
        <authorList>
            <person name="Franch-Gras L."/>
            <person name="Hahn C."/>
            <person name="Garcia-Roger E.M."/>
            <person name="Carmona M.J."/>
            <person name="Serra M."/>
            <person name="Gomez A."/>
        </authorList>
    </citation>
    <scope>NUCLEOTIDE SEQUENCE [LARGE SCALE GENOMIC DNA]</scope>
    <source>
        <strain evidence="2">HYR1</strain>
    </source>
</reference>
<dbReference type="InterPro" id="IPR036397">
    <property type="entry name" value="RNaseH_sf"/>
</dbReference>
<dbReference type="SUPFAM" id="SSF53098">
    <property type="entry name" value="Ribonuclease H-like"/>
    <property type="match status" value="1"/>
</dbReference>
<feature type="domain" description="Piwi" evidence="1">
    <location>
        <begin position="99"/>
        <end position="268"/>
    </location>
</feature>
<evidence type="ECO:0000313" key="3">
    <source>
        <dbReference type="Proteomes" id="UP000276133"/>
    </source>
</evidence>
<keyword evidence="3" id="KW-1185">Reference proteome</keyword>
<protein>
    <submittedName>
        <fullName evidence="2">Argonaute</fullName>
    </submittedName>
</protein>
<gene>
    <name evidence="2" type="ORF">BpHYR1_011564</name>
</gene>
<dbReference type="PROSITE" id="PS50822">
    <property type="entry name" value="PIWI"/>
    <property type="match status" value="1"/>
</dbReference>
<dbReference type="Pfam" id="PF02171">
    <property type="entry name" value="Piwi"/>
    <property type="match status" value="1"/>
</dbReference>
<comment type="caution">
    <text evidence="2">The sequence shown here is derived from an EMBL/GenBank/DDBJ whole genome shotgun (WGS) entry which is preliminary data.</text>
</comment>
<proteinExistence type="predicted"/>
<dbReference type="AlphaFoldDB" id="A0A3M7SV03"/>
<dbReference type="EMBL" id="REGN01000741">
    <property type="protein sequence ID" value="RNA39529.1"/>
    <property type="molecule type" value="Genomic_DNA"/>
</dbReference>
<accession>A0A3M7SV03</accession>
<organism evidence="2 3">
    <name type="scientific">Brachionus plicatilis</name>
    <name type="common">Marine rotifer</name>
    <name type="synonym">Brachionus muelleri</name>
    <dbReference type="NCBI Taxonomy" id="10195"/>
    <lineage>
        <taxon>Eukaryota</taxon>
        <taxon>Metazoa</taxon>
        <taxon>Spiralia</taxon>
        <taxon>Gnathifera</taxon>
        <taxon>Rotifera</taxon>
        <taxon>Eurotatoria</taxon>
        <taxon>Monogononta</taxon>
        <taxon>Pseudotrocha</taxon>
        <taxon>Ploima</taxon>
        <taxon>Brachionidae</taxon>
        <taxon>Brachionus</taxon>
    </lineage>
</organism>
<dbReference type="OrthoDB" id="10252740at2759"/>
<dbReference type="Proteomes" id="UP000276133">
    <property type="component" value="Unassembled WGS sequence"/>
</dbReference>
<dbReference type="Gene3D" id="3.30.420.10">
    <property type="entry name" value="Ribonuclease H-like superfamily/Ribonuclease H"/>
    <property type="match status" value="1"/>
</dbReference>